<accession>A0A0K6H8K5</accession>
<keyword evidence="2" id="KW-1185">Reference proteome</keyword>
<protein>
    <submittedName>
        <fullName evidence="1">Uncharacterized protein</fullName>
    </submittedName>
</protein>
<name>A0A0K6H8K5_9GAMM</name>
<evidence type="ECO:0000313" key="2">
    <source>
        <dbReference type="Proteomes" id="UP000182598"/>
    </source>
</evidence>
<evidence type="ECO:0000313" key="1">
    <source>
        <dbReference type="EMBL" id="CUA87336.1"/>
    </source>
</evidence>
<dbReference type="EMBL" id="CYHB01000005">
    <property type="protein sequence ID" value="CUA87336.1"/>
    <property type="molecule type" value="Genomic_DNA"/>
</dbReference>
<dbReference type="Proteomes" id="UP000182598">
    <property type="component" value="Unassembled WGS sequence"/>
</dbReference>
<proteinExistence type="predicted"/>
<reference evidence="2" key="1">
    <citation type="submission" date="2015-08" db="EMBL/GenBank/DDBJ databases">
        <authorList>
            <person name="Varghese N."/>
        </authorList>
    </citation>
    <scope>NUCLEOTIDE SEQUENCE [LARGE SCALE GENOMIC DNA]</scope>
    <source>
        <strain evidence="2">DSM 27808</strain>
    </source>
</reference>
<dbReference type="AlphaFoldDB" id="A0A0K6H8K5"/>
<sequence>MENIRKAYAAAARVAQYSILRHPSRSMAETLRVIADRAEQFIEPDVYGRGELIESFELKLANMLGKPAALIRNTKTSQAGQHAHFVWKALHEGHYGSCEIMTLHRLLAKIVY</sequence>
<organism evidence="1 2">
    <name type="scientific">Pseudidiomarina woesei</name>
    <dbReference type="NCBI Taxonomy" id="1381080"/>
    <lineage>
        <taxon>Bacteria</taxon>
        <taxon>Pseudomonadati</taxon>
        <taxon>Pseudomonadota</taxon>
        <taxon>Gammaproteobacteria</taxon>
        <taxon>Alteromonadales</taxon>
        <taxon>Idiomarinaceae</taxon>
        <taxon>Pseudidiomarina</taxon>
    </lineage>
</organism>
<gene>
    <name evidence="1" type="ORF">Ga0061064_1768</name>
</gene>